<gene>
    <name evidence="1" type="ORF">BpHYR1_042201</name>
</gene>
<dbReference type="EMBL" id="REGN01001400">
    <property type="protein sequence ID" value="RNA34908.1"/>
    <property type="molecule type" value="Genomic_DNA"/>
</dbReference>
<dbReference type="Proteomes" id="UP000276133">
    <property type="component" value="Unassembled WGS sequence"/>
</dbReference>
<reference evidence="1 2" key="1">
    <citation type="journal article" date="2018" name="Sci. Rep.">
        <title>Genomic signatures of local adaptation to the degree of environmental predictability in rotifers.</title>
        <authorList>
            <person name="Franch-Gras L."/>
            <person name="Hahn C."/>
            <person name="Garcia-Roger E.M."/>
            <person name="Carmona M.J."/>
            <person name="Serra M."/>
            <person name="Gomez A."/>
        </authorList>
    </citation>
    <scope>NUCLEOTIDE SEQUENCE [LARGE SCALE GENOMIC DNA]</scope>
    <source>
        <strain evidence="1">HYR1</strain>
    </source>
</reference>
<evidence type="ECO:0000313" key="1">
    <source>
        <dbReference type="EMBL" id="RNA34908.1"/>
    </source>
</evidence>
<protein>
    <submittedName>
        <fullName evidence="1">Uncharacterized protein</fullName>
    </submittedName>
</protein>
<dbReference type="AlphaFoldDB" id="A0A3M7SH55"/>
<comment type="caution">
    <text evidence="1">The sequence shown here is derived from an EMBL/GenBank/DDBJ whole genome shotgun (WGS) entry which is preliminary data.</text>
</comment>
<proteinExistence type="predicted"/>
<name>A0A3M7SH55_BRAPC</name>
<accession>A0A3M7SH55</accession>
<keyword evidence="2" id="KW-1185">Reference proteome</keyword>
<evidence type="ECO:0000313" key="2">
    <source>
        <dbReference type="Proteomes" id="UP000276133"/>
    </source>
</evidence>
<organism evidence="1 2">
    <name type="scientific">Brachionus plicatilis</name>
    <name type="common">Marine rotifer</name>
    <name type="synonym">Brachionus muelleri</name>
    <dbReference type="NCBI Taxonomy" id="10195"/>
    <lineage>
        <taxon>Eukaryota</taxon>
        <taxon>Metazoa</taxon>
        <taxon>Spiralia</taxon>
        <taxon>Gnathifera</taxon>
        <taxon>Rotifera</taxon>
        <taxon>Eurotatoria</taxon>
        <taxon>Monogononta</taxon>
        <taxon>Pseudotrocha</taxon>
        <taxon>Ploima</taxon>
        <taxon>Brachionidae</taxon>
        <taxon>Brachionus</taxon>
    </lineage>
</organism>
<sequence length="120" mass="14124">MSCFHHTGSLKDQNITLKIVLQNVSNDTKKFYLDNIISNNLFRLICENFVFIKNLSKIPNSKFCFADLQRLNLVGPEKIYHLVGQIEVHDQIHNFDNLIFDHLIMIMNFKLPLVVFFRIN</sequence>